<sequence>MVVEARPGGWLYRAGRLHVAYPSRHCSYGRRNRLDLAQI</sequence>
<dbReference type="Proteomes" id="UP000265520">
    <property type="component" value="Unassembled WGS sequence"/>
</dbReference>
<accession>A0A392S530</accession>
<name>A0A392S530_9FABA</name>
<comment type="caution">
    <text evidence="1">The sequence shown here is derived from an EMBL/GenBank/DDBJ whole genome shotgun (WGS) entry which is preliminary data.</text>
</comment>
<reference evidence="1 2" key="1">
    <citation type="journal article" date="2018" name="Front. Plant Sci.">
        <title>Red Clover (Trifolium pratense) and Zigzag Clover (T. medium) - A Picture of Genomic Similarities and Differences.</title>
        <authorList>
            <person name="Dluhosova J."/>
            <person name="Istvanek J."/>
            <person name="Nedelnik J."/>
            <person name="Repkova J."/>
        </authorList>
    </citation>
    <scope>NUCLEOTIDE SEQUENCE [LARGE SCALE GENOMIC DNA]</scope>
    <source>
        <strain evidence="2">cv. 10/8</strain>
        <tissue evidence="1">Leaf</tissue>
    </source>
</reference>
<feature type="non-terminal residue" evidence="1">
    <location>
        <position position="39"/>
    </location>
</feature>
<keyword evidence="2" id="KW-1185">Reference proteome</keyword>
<protein>
    <submittedName>
        <fullName evidence="1">Uncharacterized protein</fullName>
    </submittedName>
</protein>
<evidence type="ECO:0000313" key="1">
    <source>
        <dbReference type="EMBL" id="MCI44033.1"/>
    </source>
</evidence>
<proteinExistence type="predicted"/>
<dbReference type="AlphaFoldDB" id="A0A392S530"/>
<dbReference type="EMBL" id="LXQA010325130">
    <property type="protein sequence ID" value="MCI44033.1"/>
    <property type="molecule type" value="Genomic_DNA"/>
</dbReference>
<organism evidence="1 2">
    <name type="scientific">Trifolium medium</name>
    <dbReference type="NCBI Taxonomy" id="97028"/>
    <lineage>
        <taxon>Eukaryota</taxon>
        <taxon>Viridiplantae</taxon>
        <taxon>Streptophyta</taxon>
        <taxon>Embryophyta</taxon>
        <taxon>Tracheophyta</taxon>
        <taxon>Spermatophyta</taxon>
        <taxon>Magnoliopsida</taxon>
        <taxon>eudicotyledons</taxon>
        <taxon>Gunneridae</taxon>
        <taxon>Pentapetalae</taxon>
        <taxon>rosids</taxon>
        <taxon>fabids</taxon>
        <taxon>Fabales</taxon>
        <taxon>Fabaceae</taxon>
        <taxon>Papilionoideae</taxon>
        <taxon>50 kb inversion clade</taxon>
        <taxon>NPAAA clade</taxon>
        <taxon>Hologalegina</taxon>
        <taxon>IRL clade</taxon>
        <taxon>Trifolieae</taxon>
        <taxon>Trifolium</taxon>
    </lineage>
</organism>
<evidence type="ECO:0000313" key="2">
    <source>
        <dbReference type="Proteomes" id="UP000265520"/>
    </source>
</evidence>